<dbReference type="RefSeq" id="XP_024741521.1">
    <property type="nucleotide sequence ID" value="XM_024877771.1"/>
</dbReference>
<dbReference type="InterPro" id="IPR052895">
    <property type="entry name" value="HetReg/Transcr_Mod"/>
</dbReference>
<dbReference type="Proteomes" id="UP000235371">
    <property type="component" value="Unassembled WGS sequence"/>
</dbReference>
<dbReference type="STRING" id="1095630.A0A2J6TNM3"/>
<dbReference type="GeneID" id="36585848"/>
<organism evidence="2 3">
    <name type="scientific">Hyaloscypha bicolor E</name>
    <dbReference type="NCBI Taxonomy" id="1095630"/>
    <lineage>
        <taxon>Eukaryota</taxon>
        <taxon>Fungi</taxon>
        <taxon>Dikarya</taxon>
        <taxon>Ascomycota</taxon>
        <taxon>Pezizomycotina</taxon>
        <taxon>Leotiomycetes</taxon>
        <taxon>Helotiales</taxon>
        <taxon>Hyaloscyphaceae</taxon>
        <taxon>Hyaloscypha</taxon>
        <taxon>Hyaloscypha bicolor</taxon>
    </lineage>
</organism>
<reference evidence="2 3" key="1">
    <citation type="submission" date="2016-04" db="EMBL/GenBank/DDBJ databases">
        <title>A degradative enzymes factory behind the ericoid mycorrhizal symbiosis.</title>
        <authorList>
            <consortium name="DOE Joint Genome Institute"/>
            <person name="Martino E."/>
            <person name="Morin E."/>
            <person name="Grelet G."/>
            <person name="Kuo A."/>
            <person name="Kohler A."/>
            <person name="Daghino S."/>
            <person name="Barry K."/>
            <person name="Choi C."/>
            <person name="Cichocki N."/>
            <person name="Clum A."/>
            <person name="Copeland A."/>
            <person name="Hainaut M."/>
            <person name="Haridas S."/>
            <person name="Labutti K."/>
            <person name="Lindquist E."/>
            <person name="Lipzen A."/>
            <person name="Khouja H.-R."/>
            <person name="Murat C."/>
            <person name="Ohm R."/>
            <person name="Olson A."/>
            <person name="Spatafora J."/>
            <person name="Veneault-Fourrey C."/>
            <person name="Henrissat B."/>
            <person name="Grigoriev I."/>
            <person name="Martin F."/>
            <person name="Perotto S."/>
        </authorList>
    </citation>
    <scope>NUCLEOTIDE SEQUENCE [LARGE SCALE GENOMIC DNA]</scope>
    <source>
        <strain evidence="2 3">E</strain>
    </source>
</reference>
<dbReference type="InParanoid" id="A0A2J6TNM3"/>
<evidence type="ECO:0000313" key="2">
    <source>
        <dbReference type="EMBL" id="PMD64617.1"/>
    </source>
</evidence>
<dbReference type="Pfam" id="PF06985">
    <property type="entry name" value="HET"/>
    <property type="match status" value="1"/>
</dbReference>
<dbReference type="PANTHER" id="PTHR24148">
    <property type="entry name" value="ANKYRIN REPEAT DOMAIN-CONTAINING PROTEIN 39 HOMOLOG-RELATED"/>
    <property type="match status" value="1"/>
</dbReference>
<protein>
    <recommendedName>
        <fullName evidence="1">Heterokaryon incompatibility domain-containing protein</fullName>
    </recommendedName>
</protein>
<evidence type="ECO:0000259" key="1">
    <source>
        <dbReference type="Pfam" id="PF06985"/>
    </source>
</evidence>
<dbReference type="PANTHER" id="PTHR24148:SF64">
    <property type="entry name" value="HETEROKARYON INCOMPATIBILITY DOMAIN-CONTAINING PROTEIN"/>
    <property type="match status" value="1"/>
</dbReference>
<evidence type="ECO:0000313" key="3">
    <source>
        <dbReference type="Proteomes" id="UP000235371"/>
    </source>
</evidence>
<keyword evidence="3" id="KW-1185">Reference proteome</keyword>
<dbReference type="AlphaFoldDB" id="A0A2J6TNM3"/>
<accession>A0A2J6TNM3</accession>
<name>A0A2J6TNM3_9HELO</name>
<proteinExistence type="predicted"/>
<feature type="domain" description="Heterokaryon incompatibility" evidence="1">
    <location>
        <begin position="33"/>
        <end position="131"/>
    </location>
</feature>
<sequence>MPGFPSTIHPSTYLSSPIQCNLSAVSLINPPNYEALSYRWGDLKIRSTIQLENQDFSITTSLKEALVRLRDRTRPMKYWIDQIRINQGDSSEKNRQVPLMGEVYSKAGIVKAWLGEEAEEGEKAFRLSERCWELFKDELEELIIREYWRRVWMIREIGRARQCIVLSGPNKTDLKSLMAMSELIADFDGEFFQGVFDRGVSQFYQSIHSTRFLLSFNQASDWYIAVPNNPDVVTVETILGSTGHFGHTNPHDRIYGLLGVHVFREIST</sequence>
<dbReference type="InterPro" id="IPR010730">
    <property type="entry name" value="HET"/>
</dbReference>
<dbReference type="EMBL" id="KZ613747">
    <property type="protein sequence ID" value="PMD64617.1"/>
    <property type="molecule type" value="Genomic_DNA"/>
</dbReference>
<gene>
    <name evidence="2" type="ORF">K444DRAFT_581984</name>
</gene>
<dbReference type="OrthoDB" id="4587016at2759"/>